<evidence type="ECO:0000256" key="4">
    <source>
        <dbReference type="ARBA" id="ARBA00022692"/>
    </source>
</evidence>
<evidence type="ECO:0000256" key="5">
    <source>
        <dbReference type="ARBA" id="ARBA00022968"/>
    </source>
</evidence>
<proteinExistence type="inferred from homology"/>
<accession>A0A8S4NQI5</accession>
<feature type="transmembrane region" description="Helical" evidence="11">
    <location>
        <begin position="12"/>
        <end position="30"/>
    </location>
</feature>
<dbReference type="AlphaFoldDB" id="A0A8S4NQI5"/>
<dbReference type="OrthoDB" id="10019582at2759"/>
<evidence type="ECO:0000256" key="10">
    <source>
        <dbReference type="SAM" id="MobiDB-lite"/>
    </source>
</evidence>
<evidence type="ECO:0000256" key="2">
    <source>
        <dbReference type="ARBA" id="ARBA00010569"/>
    </source>
</evidence>
<keyword evidence="9" id="KW-0325">Glycoprotein</keyword>
<sequence length="307" mass="35962">MVKFFGRKTKAKVASFAVFILMFVSASLWLSDNNLPGHNERNVGPHSLHRRRGANVGNQPMKRQKRNIRAEGMERVFYNRVPKCASTTFMEIITKLSKKLNFNYKSSNNFTHASLRTKEQVDFVKKFEGIASPMVYDRHLWFINFTMYGEPMPYYINILRDPLERYASHYYYQRQINPLKVGVFTKYQKNESLEHCLETNTNATYKCDFFRGTYVKYFCGQLPLCKTVSQAAISRAKRNIMKYYTLVGLTDQFELTLAALEKLIPKFFNGALDIYKKTTNQNVNPKKRKISQKATRLFLRSNQNNHI</sequence>
<keyword evidence="4 11" id="KW-0812">Transmembrane</keyword>
<dbReference type="EMBL" id="CAIIXF020000005">
    <property type="protein sequence ID" value="CAH1784045.1"/>
    <property type="molecule type" value="Genomic_DNA"/>
</dbReference>
<keyword evidence="6 11" id="KW-1133">Transmembrane helix</keyword>
<comment type="caution">
    <text evidence="12">The sequence shown here is derived from an EMBL/GenBank/DDBJ whole genome shotgun (WGS) entry which is preliminary data.</text>
</comment>
<keyword evidence="5" id="KW-0735">Signal-anchor</keyword>
<evidence type="ECO:0000256" key="8">
    <source>
        <dbReference type="ARBA" id="ARBA00023136"/>
    </source>
</evidence>
<dbReference type="InterPro" id="IPR005331">
    <property type="entry name" value="Sulfotransferase"/>
</dbReference>
<dbReference type="GO" id="GO:0000139">
    <property type="term" value="C:Golgi membrane"/>
    <property type="evidence" value="ECO:0007669"/>
    <property type="project" value="UniProtKB-SubCell"/>
</dbReference>
<dbReference type="GO" id="GO:0008146">
    <property type="term" value="F:sulfotransferase activity"/>
    <property type="evidence" value="ECO:0007669"/>
    <property type="project" value="InterPro"/>
</dbReference>
<evidence type="ECO:0000256" key="6">
    <source>
        <dbReference type="ARBA" id="ARBA00022989"/>
    </source>
</evidence>
<dbReference type="PANTHER" id="PTHR12129:SF15">
    <property type="entry name" value="URONYL 2-SULFOTRANSFERASE"/>
    <property type="match status" value="1"/>
</dbReference>
<dbReference type="SUPFAM" id="SSF52540">
    <property type="entry name" value="P-loop containing nucleoside triphosphate hydrolases"/>
    <property type="match status" value="1"/>
</dbReference>
<protein>
    <submittedName>
        <fullName evidence="12">Uncharacterized protein</fullName>
    </submittedName>
</protein>
<dbReference type="Pfam" id="PF03567">
    <property type="entry name" value="Sulfotransfer_2"/>
    <property type="match status" value="1"/>
</dbReference>
<comment type="similarity">
    <text evidence="2">Belongs to the sulfotransferase 3 family.</text>
</comment>
<evidence type="ECO:0000256" key="1">
    <source>
        <dbReference type="ARBA" id="ARBA00004323"/>
    </source>
</evidence>
<evidence type="ECO:0000256" key="11">
    <source>
        <dbReference type="SAM" id="Phobius"/>
    </source>
</evidence>
<evidence type="ECO:0000313" key="12">
    <source>
        <dbReference type="EMBL" id="CAH1784045.1"/>
    </source>
</evidence>
<keyword evidence="13" id="KW-1185">Reference proteome</keyword>
<evidence type="ECO:0000256" key="9">
    <source>
        <dbReference type="ARBA" id="ARBA00023180"/>
    </source>
</evidence>
<organism evidence="12 13">
    <name type="scientific">Owenia fusiformis</name>
    <name type="common">Polychaete worm</name>
    <dbReference type="NCBI Taxonomy" id="6347"/>
    <lineage>
        <taxon>Eukaryota</taxon>
        <taxon>Metazoa</taxon>
        <taxon>Spiralia</taxon>
        <taxon>Lophotrochozoa</taxon>
        <taxon>Annelida</taxon>
        <taxon>Polychaeta</taxon>
        <taxon>Sedentaria</taxon>
        <taxon>Canalipalpata</taxon>
        <taxon>Sabellida</taxon>
        <taxon>Oweniida</taxon>
        <taxon>Oweniidae</taxon>
        <taxon>Owenia</taxon>
    </lineage>
</organism>
<comment type="subcellular location">
    <subcellularLocation>
        <location evidence="1">Golgi apparatus membrane</location>
        <topology evidence="1">Single-pass type II membrane protein</topology>
    </subcellularLocation>
</comment>
<evidence type="ECO:0000256" key="7">
    <source>
        <dbReference type="ARBA" id="ARBA00023034"/>
    </source>
</evidence>
<name>A0A8S4NQI5_OWEFU</name>
<evidence type="ECO:0000256" key="3">
    <source>
        <dbReference type="ARBA" id="ARBA00022679"/>
    </source>
</evidence>
<feature type="region of interest" description="Disordered" evidence="10">
    <location>
        <begin position="40"/>
        <end position="62"/>
    </location>
</feature>
<gene>
    <name evidence="12" type="ORF">OFUS_LOCUS10304</name>
</gene>
<dbReference type="InterPro" id="IPR027417">
    <property type="entry name" value="P-loop_NTPase"/>
</dbReference>
<dbReference type="InterPro" id="IPR007734">
    <property type="entry name" value="Heparan_SO4_2-O-STrfase"/>
</dbReference>
<keyword evidence="7" id="KW-0333">Golgi apparatus</keyword>
<reference evidence="12" key="1">
    <citation type="submission" date="2022-03" db="EMBL/GenBank/DDBJ databases">
        <authorList>
            <person name="Martin C."/>
        </authorList>
    </citation>
    <scope>NUCLEOTIDE SEQUENCE</scope>
</reference>
<dbReference type="Proteomes" id="UP000749559">
    <property type="component" value="Unassembled WGS sequence"/>
</dbReference>
<keyword evidence="3" id="KW-0808">Transferase</keyword>
<dbReference type="PANTHER" id="PTHR12129">
    <property type="entry name" value="HEPARAN SULFATE 2-O-SULFOTRANSFERASE"/>
    <property type="match status" value="1"/>
</dbReference>
<keyword evidence="8 11" id="KW-0472">Membrane</keyword>
<evidence type="ECO:0000313" key="13">
    <source>
        <dbReference type="Proteomes" id="UP000749559"/>
    </source>
</evidence>
<dbReference type="Gene3D" id="3.40.50.300">
    <property type="entry name" value="P-loop containing nucleotide triphosphate hydrolases"/>
    <property type="match status" value="1"/>
</dbReference>